<evidence type="ECO:0000256" key="1">
    <source>
        <dbReference type="ARBA" id="ARBA00022801"/>
    </source>
</evidence>
<feature type="domain" description="Xaa-Pro dipeptidyl-peptidase C-terminal" evidence="2">
    <location>
        <begin position="495"/>
        <end position="731"/>
    </location>
</feature>
<gene>
    <name evidence="3" type="ORF">UFOPK3381_00151</name>
</gene>
<dbReference type="InterPro" id="IPR013736">
    <property type="entry name" value="Xaa-Pro_dipept_C"/>
</dbReference>
<dbReference type="InterPro" id="IPR029058">
    <property type="entry name" value="AB_hydrolase_fold"/>
</dbReference>
<dbReference type="EMBL" id="CAFBLN010000002">
    <property type="protein sequence ID" value="CAB4859148.1"/>
    <property type="molecule type" value="Genomic_DNA"/>
</dbReference>
<protein>
    <submittedName>
        <fullName evidence="3">Unannotated protein</fullName>
    </submittedName>
</protein>
<dbReference type="Pfam" id="PF08530">
    <property type="entry name" value="PepX_C"/>
    <property type="match status" value="1"/>
</dbReference>
<name>A0A6J7CQF7_9ZZZZ</name>
<dbReference type="InterPro" id="IPR008979">
    <property type="entry name" value="Galactose-bd-like_sf"/>
</dbReference>
<dbReference type="SUPFAM" id="SSF49478">
    <property type="entry name" value="Cna protein B-type domain"/>
    <property type="match status" value="1"/>
</dbReference>
<dbReference type="SMART" id="SM00939">
    <property type="entry name" value="PepX_C"/>
    <property type="match status" value="1"/>
</dbReference>
<proteinExistence type="predicted"/>
<dbReference type="InterPro" id="IPR000383">
    <property type="entry name" value="Xaa-Pro-like_dom"/>
</dbReference>
<keyword evidence="1" id="KW-0378">Hydrolase</keyword>
<dbReference type="Pfam" id="PF02129">
    <property type="entry name" value="Peptidase_S15"/>
    <property type="match status" value="1"/>
</dbReference>
<dbReference type="Gene3D" id="2.60.120.260">
    <property type="entry name" value="Galactose-binding domain-like"/>
    <property type="match status" value="1"/>
</dbReference>
<organism evidence="3">
    <name type="scientific">freshwater metagenome</name>
    <dbReference type="NCBI Taxonomy" id="449393"/>
    <lineage>
        <taxon>unclassified sequences</taxon>
        <taxon>metagenomes</taxon>
        <taxon>ecological metagenomes</taxon>
    </lineage>
</organism>
<dbReference type="AlphaFoldDB" id="A0A6J7CQF7"/>
<dbReference type="SUPFAM" id="SSF49785">
    <property type="entry name" value="Galactose-binding domain-like"/>
    <property type="match status" value="1"/>
</dbReference>
<dbReference type="GO" id="GO:0008239">
    <property type="term" value="F:dipeptidyl-peptidase activity"/>
    <property type="evidence" value="ECO:0007669"/>
    <property type="project" value="InterPro"/>
</dbReference>
<reference evidence="3" key="1">
    <citation type="submission" date="2020-05" db="EMBL/GenBank/DDBJ databases">
        <authorList>
            <person name="Chiriac C."/>
            <person name="Salcher M."/>
            <person name="Ghai R."/>
            <person name="Kavagutti S V."/>
        </authorList>
    </citation>
    <scope>NUCLEOTIDE SEQUENCE</scope>
</reference>
<accession>A0A6J7CQF7</accession>
<sequence>MGSTSWGEFMLGTKSFSRIAIVMALTLITTLGLAHASMASTITVSVRGSVNAVYVSTTLSGAAATGVSVTLYNSKNATIGTGVTDAHGALVFHDIVPGTGYHATVGGVSRPVFTVLDTKTPNVSLYNGPALHEGLNYITMRDGINLAATVRLPDGKTLANGPFVTLIEYSGYTTAAPHSLIDSYLGRAGHPANDPLLPSSSTALGSLIGPSVGFATVSLQIRGSGCSGGAYDLFGPTLATDGYDAIERIARQSWVSNHQVGLIGISYSGISQFAVAGLQPPHLAAIAPMSPTNDLFATGSPGGIRNTGFAAGWIADRVRDAKAAPLGQSWTQAEIDTGDTVCAGNQTFHEQAQDVNEILALHDDRTPSLYDVRSPQKWATSIKVPVFLTGGLNDEQTGPQWPAIISALSKNKNVWVTMQNGTHVDSFSPAILTRWHEFLNLFVGKRKPTTIGFLGSLFMSGAQPTSGATFPAVRFTSASSYASALTLFKKDARIRVLFDNGNSSAGAGVLSPAYEAGFTAFPPTTAKAATYYLGASGALLGAAPTSGSATYKPDASTRPATSAGSSFNAWAAQPNYNWTAVTGTDGAGFLSGALTKNTTVVGPASLNLRLASTATNTDIQVTVSEVRASGQEMYVTSGFLRASYRTVDTKASTQYAPVPLYTASSAHALTPGTAVNVRVPINPIAFTFRTGSRIRITISAPGGDRPSWEFGSLVTNGAVTNTIYFGASSLVLPVVSTVTPTDSQPACGSNRGQPCRTYIAAGNGG</sequence>
<dbReference type="Gene3D" id="3.40.50.1820">
    <property type="entry name" value="alpha/beta hydrolase"/>
    <property type="match status" value="1"/>
</dbReference>
<dbReference type="SUPFAM" id="SSF53474">
    <property type="entry name" value="alpha/beta-Hydrolases"/>
    <property type="match status" value="1"/>
</dbReference>
<evidence type="ECO:0000313" key="3">
    <source>
        <dbReference type="EMBL" id="CAB4859148.1"/>
    </source>
</evidence>
<dbReference type="NCBIfam" id="TIGR00976">
    <property type="entry name" value="CocE_NonD"/>
    <property type="match status" value="1"/>
</dbReference>
<dbReference type="InterPro" id="IPR005674">
    <property type="entry name" value="CocE/Ser_esterase"/>
</dbReference>
<evidence type="ECO:0000259" key="2">
    <source>
        <dbReference type="SMART" id="SM00939"/>
    </source>
</evidence>